<evidence type="ECO:0000259" key="4">
    <source>
        <dbReference type="Pfam" id="PF04826"/>
    </source>
</evidence>
<dbReference type="EMBL" id="JH430051">
    <property type="status" value="NOT_ANNOTATED_CDS"/>
    <property type="molecule type" value="Genomic_DNA"/>
</dbReference>
<keyword evidence="6" id="KW-1185">Reference proteome</keyword>
<dbReference type="HOGENOM" id="CLU_018048_0_0_1"/>
<dbReference type="STRING" id="126957.T1IHX9"/>
<keyword evidence="2" id="KW-0677">Repeat</keyword>
<evidence type="ECO:0000256" key="1">
    <source>
        <dbReference type="ARBA" id="ARBA00010553"/>
    </source>
</evidence>
<dbReference type="EnsemblMetazoa" id="SMAR000459-RA">
    <property type="protein sequence ID" value="SMAR000459-PA"/>
    <property type="gene ID" value="SMAR000459"/>
</dbReference>
<evidence type="ECO:0000313" key="6">
    <source>
        <dbReference type="Proteomes" id="UP000014500"/>
    </source>
</evidence>
<dbReference type="PANTHER" id="PTHR46618:SF1">
    <property type="entry name" value="ARMADILLO REPEAT-CONTAINING PROTEIN 3"/>
    <property type="match status" value="1"/>
</dbReference>
<organism evidence="5 6">
    <name type="scientific">Strigamia maritima</name>
    <name type="common">European centipede</name>
    <name type="synonym">Geophilus maritimus</name>
    <dbReference type="NCBI Taxonomy" id="126957"/>
    <lineage>
        <taxon>Eukaryota</taxon>
        <taxon>Metazoa</taxon>
        <taxon>Ecdysozoa</taxon>
        <taxon>Arthropoda</taxon>
        <taxon>Myriapoda</taxon>
        <taxon>Chilopoda</taxon>
        <taxon>Pleurostigmophora</taxon>
        <taxon>Geophilomorpha</taxon>
        <taxon>Linotaeniidae</taxon>
        <taxon>Strigamia</taxon>
    </lineage>
</organism>
<proteinExistence type="inferred from homology"/>
<dbReference type="SMART" id="SM00185">
    <property type="entry name" value="ARM"/>
    <property type="match status" value="5"/>
</dbReference>
<reference evidence="5" key="2">
    <citation type="submission" date="2015-02" db="UniProtKB">
        <authorList>
            <consortium name="EnsemblMetazoa"/>
        </authorList>
    </citation>
    <scope>IDENTIFICATION</scope>
</reference>
<evidence type="ECO:0000256" key="3">
    <source>
        <dbReference type="PROSITE-ProRule" id="PRU00259"/>
    </source>
</evidence>
<dbReference type="PROSITE" id="PS50176">
    <property type="entry name" value="ARM_REPEAT"/>
    <property type="match status" value="1"/>
</dbReference>
<accession>T1IHX9</accession>
<comment type="similarity">
    <text evidence="1">Belongs to the eutherian X-chromosome-specific Armcx family.</text>
</comment>
<feature type="domain" description="Armadillo repeat-containing" evidence="4">
    <location>
        <begin position="107"/>
        <end position="180"/>
    </location>
</feature>
<dbReference type="eggNOG" id="KOG0167">
    <property type="taxonomic scope" value="Eukaryota"/>
</dbReference>
<dbReference type="InterPro" id="IPR016024">
    <property type="entry name" value="ARM-type_fold"/>
</dbReference>
<dbReference type="Proteomes" id="UP000014500">
    <property type="component" value="Unassembled WGS sequence"/>
</dbReference>
<dbReference type="SUPFAM" id="SSF48371">
    <property type="entry name" value="ARM repeat"/>
    <property type="match status" value="1"/>
</dbReference>
<dbReference type="Gene3D" id="1.25.10.10">
    <property type="entry name" value="Leucine-rich Repeat Variant"/>
    <property type="match status" value="3"/>
</dbReference>
<dbReference type="InterPro" id="IPR052441">
    <property type="entry name" value="Armadillo-Ser/Thr_Kinase"/>
</dbReference>
<reference evidence="6" key="1">
    <citation type="submission" date="2011-05" db="EMBL/GenBank/DDBJ databases">
        <authorList>
            <person name="Richards S.R."/>
            <person name="Qu J."/>
            <person name="Jiang H."/>
            <person name="Jhangiani S.N."/>
            <person name="Agravi P."/>
            <person name="Goodspeed R."/>
            <person name="Gross S."/>
            <person name="Mandapat C."/>
            <person name="Jackson L."/>
            <person name="Mathew T."/>
            <person name="Pu L."/>
            <person name="Thornton R."/>
            <person name="Saada N."/>
            <person name="Wilczek-Boney K.B."/>
            <person name="Lee S."/>
            <person name="Kovar C."/>
            <person name="Wu Y."/>
            <person name="Scherer S.E."/>
            <person name="Worley K.C."/>
            <person name="Muzny D.M."/>
            <person name="Gibbs R."/>
        </authorList>
    </citation>
    <scope>NUCLEOTIDE SEQUENCE</scope>
    <source>
        <strain evidence="6">Brora</strain>
    </source>
</reference>
<dbReference type="InterPro" id="IPR006911">
    <property type="entry name" value="ARM-rpt_dom"/>
</dbReference>
<dbReference type="InterPro" id="IPR000225">
    <property type="entry name" value="Armadillo"/>
</dbReference>
<dbReference type="Pfam" id="PF04826">
    <property type="entry name" value="Arm_2"/>
    <property type="match status" value="1"/>
</dbReference>
<evidence type="ECO:0000313" key="5">
    <source>
        <dbReference type="EnsemblMetazoa" id="SMAR000459-PA"/>
    </source>
</evidence>
<sequence>MALQRKRNQELQTITFESQALSTIALLLRSTEEDILLKSLGSIMKFVEKSDKNKAEAKSVGILELLVPHLRHSNSSIVKYACMNCGLLASLVDVRVELRSLDIIPILLDILSNSDLYEILIIEYATLTLSNMSIDYHGRNIIIKLNGIPVIAKFLLTRDPDVQKNSVEIFSNLLQNVNAVKVLCDLGGLLSLFRLLKSEFDVIQQLSFLCLVRATSKRQRQINFVDSGGLTILMQILENKAQSEFHVDCLRVEVRDCKALNILTEFLYTPNFELQAAAAACLTNVATVREAREDALRANIIPGDIIVQLNTCTAIAAYICDYEARSQFLQHGIASLVKLLSLSKPEIYLKALWIISTIGVYNEVAVALCEHGIVHLLSQNAKWKNQGNYADLVLERIFSNHLPAKYGYTDDDTPSEAGSLTSIAFRATRDPLLIKYLEDVVETILPISNIHHQANALAKFVSDKMGGKFDTDSIHSYSPELEINHLKYKYTSNALADHIGIPCSLVRGNMRRGWNEVLLPAKRQSSDKERLTEKYIIDLIINPGQLLPIGSIVANEYCCISKV</sequence>
<dbReference type="AlphaFoldDB" id="T1IHX9"/>
<dbReference type="PhylomeDB" id="T1IHX9"/>
<evidence type="ECO:0000256" key="2">
    <source>
        <dbReference type="ARBA" id="ARBA00022737"/>
    </source>
</evidence>
<dbReference type="PANTHER" id="PTHR46618">
    <property type="entry name" value="ARMADILLO REPEAT-CONTAINING PROTEIN 3"/>
    <property type="match status" value="1"/>
</dbReference>
<feature type="repeat" description="ARM" evidence="3">
    <location>
        <begin position="102"/>
        <end position="147"/>
    </location>
</feature>
<name>T1IHX9_STRMM</name>
<protein>
    <recommendedName>
        <fullName evidence="4">Armadillo repeat-containing domain-containing protein</fullName>
    </recommendedName>
</protein>
<dbReference type="InterPro" id="IPR011989">
    <property type="entry name" value="ARM-like"/>
</dbReference>